<reference evidence="8" key="1">
    <citation type="submission" date="2022-11" db="UniProtKB">
        <authorList>
            <consortium name="WormBaseParasite"/>
        </authorList>
    </citation>
    <scope>IDENTIFICATION</scope>
</reference>
<dbReference type="GO" id="GO:0046872">
    <property type="term" value="F:metal ion binding"/>
    <property type="evidence" value="ECO:0007669"/>
    <property type="project" value="UniProtKB-KW"/>
</dbReference>
<dbReference type="SUPFAM" id="SSF82927">
    <property type="entry name" value="Cysteine-rich DNA binding domain, (DM domain)"/>
    <property type="match status" value="2"/>
</dbReference>
<protein>
    <submittedName>
        <fullName evidence="8">DM domain-containing protein</fullName>
    </submittedName>
</protein>
<dbReference type="PANTHER" id="PTHR12322:SF116">
    <property type="entry name" value="DOUBLESEX-MAB RELATED 99B"/>
    <property type="match status" value="1"/>
</dbReference>
<dbReference type="GO" id="GO:0007548">
    <property type="term" value="P:sex differentiation"/>
    <property type="evidence" value="ECO:0007669"/>
    <property type="project" value="TreeGrafter"/>
</dbReference>
<evidence type="ECO:0000256" key="5">
    <source>
        <dbReference type="PROSITE-ProRule" id="PRU00070"/>
    </source>
</evidence>
<feature type="domain" description="DM" evidence="6">
    <location>
        <begin position="25"/>
        <end position="79"/>
    </location>
</feature>
<dbReference type="GO" id="GO:0005634">
    <property type="term" value="C:nucleus"/>
    <property type="evidence" value="ECO:0007669"/>
    <property type="project" value="UniProtKB-SubCell"/>
</dbReference>
<organism evidence="7 8">
    <name type="scientific">Meloidogyne incognita</name>
    <name type="common">Southern root-knot nematode worm</name>
    <name type="synonym">Oxyuris incognita</name>
    <dbReference type="NCBI Taxonomy" id="6306"/>
    <lineage>
        <taxon>Eukaryota</taxon>
        <taxon>Metazoa</taxon>
        <taxon>Ecdysozoa</taxon>
        <taxon>Nematoda</taxon>
        <taxon>Chromadorea</taxon>
        <taxon>Rhabditida</taxon>
        <taxon>Tylenchina</taxon>
        <taxon>Tylenchomorpha</taxon>
        <taxon>Tylenchoidea</taxon>
        <taxon>Meloidogynidae</taxon>
        <taxon>Meloidogyninae</taxon>
        <taxon>Meloidogyne</taxon>
        <taxon>Meloidogyne incognita group</taxon>
    </lineage>
</organism>
<feature type="DNA-binding region" description="DM" evidence="5">
    <location>
        <begin position="25"/>
        <end position="79"/>
    </location>
</feature>
<dbReference type="WBParaSite" id="Minc3s00238g08302">
    <property type="protein sequence ID" value="Minc3s00238g08302"/>
    <property type="gene ID" value="Minc3s00238g08302"/>
</dbReference>
<dbReference type="Gene3D" id="4.10.1040.10">
    <property type="entry name" value="DM DNA-binding domain"/>
    <property type="match status" value="2"/>
</dbReference>
<keyword evidence="4 5" id="KW-0539">Nucleus</keyword>
<keyword evidence="7" id="KW-1185">Reference proteome</keyword>
<evidence type="ECO:0000256" key="2">
    <source>
        <dbReference type="ARBA" id="ARBA00022833"/>
    </source>
</evidence>
<evidence type="ECO:0000256" key="1">
    <source>
        <dbReference type="ARBA" id="ARBA00022723"/>
    </source>
</evidence>
<keyword evidence="2 5" id="KW-0862">Zinc</keyword>
<dbReference type="Proteomes" id="UP000887563">
    <property type="component" value="Unplaced"/>
</dbReference>
<feature type="domain" description="DM" evidence="6">
    <location>
        <begin position="93"/>
        <end position="141"/>
    </location>
</feature>
<sequence length="408" mass="47477">MSESLSSGDGRYANLDDSKDKIYFCQRCLKHIEEHTRRAHKPLCRYQKCQCLECQMVIKRRRLNKALTNQKLGKGKLKRFKNPTRAKSRHPKCARCAAHGKESSFRGHKKAVCPFRICKCEKCYLVEERRRRMAWQIKLRRWQMKPRVETENIHFDQNFKLFFHPVDTDNNYLSESSKIELMLKQQNKLSQYMALRHGHTDSITQCQQWINRDKKREELMKILDLPIQSQPKIYGPNLQHLSQLPSHFHFVDQFTPKNAINQQLFCSFNNSQQAQQYNMPTTLAAKSFKLFPAYLIDAAFQNNSLQNNVSSQLTLLSQQESAYVQLLDPPKITIVTSQPIILQPDHQQAVTLVSNPHQNSSQQNFIQKQISITSPTATITTSPLYEFFSSLPTSLLARIPPTNLIQNI</sequence>
<keyword evidence="3 5" id="KW-0238">DNA-binding</keyword>
<dbReference type="InterPro" id="IPR026607">
    <property type="entry name" value="DMRT"/>
</dbReference>
<dbReference type="AlphaFoldDB" id="A0A914L5V9"/>
<dbReference type="PANTHER" id="PTHR12322">
    <property type="entry name" value="DOUBLESEX AND MAB-3 RELATED TRANSCRIPTION FACTOR DMRT"/>
    <property type="match status" value="1"/>
</dbReference>
<evidence type="ECO:0000256" key="3">
    <source>
        <dbReference type="ARBA" id="ARBA00023125"/>
    </source>
</evidence>
<dbReference type="PROSITE" id="PS50809">
    <property type="entry name" value="DM_2"/>
    <property type="match status" value="2"/>
</dbReference>
<comment type="subcellular location">
    <subcellularLocation>
        <location evidence="5">Nucleus</location>
    </subcellularLocation>
</comment>
<dbReference type="SMART" id="SM00301">
    <property type="entry name" value="DM"/>
    <property type="match status" value="2"/>
</dbReference>
<feature type="DNA-binding region" description="DM" evidence="5">
    <location>
        <begin position="93"/>
        <end position="141"/>
    </location>
</feature>
<evidence type="ECO:0000313" key="7">
    <source>
        <dbReference type="Proteomes" id="UP000887563"/>
    </source>
</evidence>
<dbReference type="InterPro" id="IPR001275">
    <property type="entry name" value="DM_DNA-bd"/>
</dbReference>
<accession>A0A914L5V9</accession>
<name>A0A914L5V9_MELIC</name>
<evidence type="ECO:0000259" key="6">
    <source>
        <dbReference type="PROSITE" id="PS50809"/>
    </source>
</evidence>
<evidence type="ECO:0000256" key="4">
    <source>
        <dbReference type="ARBA" id="ARBA00023242"/>
    </source>
</evidence>
<dbReference type="Pfam" id="PF00751">
    <property type="entry name" value="DM"/>
    <property type="match status" value="2"/>
</dbReference>
<keyword evidence="1 5" id="KW-0479">Metal-binding</keyword>
<proteinExistence type="predicted"/>
<evidence type="ECO:0000313" key="8">
    <source>
        <dbReference type="WBParaSite" id="Minc3s00238g08302"/>
    </source>
</evidence>
<dbReference type="GO" id="GO:0000978">
    <property type="term" value="F:RNA polymerase II cis-regulatory region sequence-specific DNA binding"/>
    <property type="evidence" value="ECO:0007669"/>
    <property type="project" value="TreeGrafter"/>
</dbReference>
<dbReference type="GO" id="GO:0000981">
    <property type="term" value="F:DNA-binding transcription factor activity, RNA polymerase II-specific"/>
    <property type="evidence" value="ECO:0007669"/>
    <property type="project" value="TreeGrafter"/>
</dbReference>
<dbReference type="InterPro" id="IPR036407">
    <property type="entry name" value="DM_DNA-bd_sf"/>
</dbReference>
<dbReference type="PROSITE" id="PS40000">
    <property type="entry name" value="DM_1"/>
    <property type="match status" value="2"/>
</dbReference>